<dbReference type="SUPFAM" id="SSF75615">
    <property type="entry name" value="Siroheme synthase middle domains-like"/>
    <property type="match status" value="1"/>
</dbReference>
<evidence type="ECO:0000256" key="6">
    <source>
        <dbReference type="ARBA" id="ARBA00047561"/>
    </source>
</evidence>
<dbReference type="InterPro" id="IPR028281">
    <property type="entry name" value="Sirohaem_synthase_central"/>
</dbReference>
<dbReference type="AlphaFoldDB" id="A0A831ZR04"/>
<feature type="domain" description="Siroheme synthase central" evidence="7">
    <location>
        <begin position="174"/>
        <end position="201"/>
    </location>
</feature>
<proteinExistence type="predicted"/>
<dbReference type="InterPro" id="IPR006367">
    <property type="entry name" value="Sirohaem_synthase_N"/>
</dbReference>
<dbReference type="GO" id="GO:0019354">
    <property type="term" value="P:siroheme biosynthetic process"/>
    <property type="evidence" value="ECO:0007669"/>
    <property type="project" value="UniProtKB-UniPathway"/>
</dbReference>
<evidence type="ECO:0000256" key="1">
    <source>
        <dbReference type="ARBA" id="ARBA00005010"/>
    </source>
</evidence>
<dbReference type="PANTHER" id="PTHR35330">
    <property type="entry name" value="SIROHEME BIOSYNTHESIS PROTEIN MET8"/>
    <property type="match status" value="1"/>
</dbReference>
<dbReference type="EC" id="1.3.1.76" evidence="2"/>
<dbReference type="NCBIfam" id="TIGR01470">
    <property type="entry name" value="cysG_Nterm"/>
    <property type="match status" value="1"/>
</dbReference>
<gene>
    <name evidence="8" type="ORF">ENS06_03040</name>
</gene>
<dbReference type="InterPro" id="IPR036291">
    <property type="entry name" value="NAD(P)-bd_dom_sf"/>
</dbReference>
<dbReference type="InterPro" id="IPR042518">
    <property type="entry name" value="SirC_C"/>
</dbReference>
<name>A0A831ZR04_9BACT</name>
<keyword evidence="5" id="KW-0627">Porphyrin biosynthesis</keyword>
<evidence type="ECO:0000256" key="2">
    <source>
        <dbReference type="ARBA" id="ARBA00012400"/>
    </source>
</evidence>
<organism evidence="8">
    <name type="scientific">Desulfacinum infernum</name>
    <dbReference type="NCBI Taxonomy" id="35837"/>
    <lineage>
        <taxon>Bacteria</taxon>
        <taxon>Pseudomonadati</taxon>
        <taxon>Thermodesulfobacteriota</taxon>
        <taxon>Syntrophobacteria</taxon>
        <taxon>Syntrophobacterales</taxon>
        <taxon>Syntrophobacteraceae</taxon>
        <taxon>Desulfacinum</taxon>
    </lineage>
</organism>
<sequence>MRRSVVSLHPLALALTAVINETRVCARRGFVRGKHAPKNLPEKERSVNETASSLEGLWYPLFLSLADRVCLVVGGGAVGERKVRKLLEHGARVRLVAEGLSPWLEQARLRGAVDYLGPAYRSDHMIGVDLVFAATSDEGLNRRIAEDARSRRVWCNMASSPHLGTCLVPASFRRGPLTVAVATEGLSPAVARRIRQSLENQFGPEWEPYLRFLGALRRDIQERTGDSAFNQELFRALAELPLTDWIRRGRFAEIIDAVCELCRGIVPHERVASLWDKAWNTSC</sequence>
<dbReference type="GO" id="GO:0004325">
    <property type="term" value="F:ferrochelatase activity"/>
    <property type="evidence" value="ECO:0007669"/>
    <property type="project" value="InterPro"/>
</dbReference>
<comment type="catalytic activity">
    <reaction evidence="6">
        <text>precorrin-2 + NAD(+) = sirohydrochlorin + NADH + 2 H(+)</text>
        <dbReference type="Rhea" id="RHEA:15613"/>
        <dbReference type="ChEBI" id="CHEBI:15378"/>
        <dbReference type="ChEBI" id="CHEBI:57540"/>
        <dbReference type="ChEBI" id="CHEBI:57945"/>
        <dbReference type="ChEBI" id="CHEBI:58351"/>
        <dbReference type="ChEBI" id="CHEBI:58827"/>
        <dbReference type="EC" id="1.3.1.76"/>
    </reaction>
</comment>
<comment type="caution">
    <text evidence="8">The sequence shown here is derived from an EMBL/GenBank/DDBJ whole genome shotgun (WGS) entry which is preliminary data.</text>
</comment>
<comment type="pathway">
    <text evidence="1">Porphyrin-containing compound metabolism; siroheme biosynthesis; sirohydrochlorin from precorrin-2: step 1/1.</text>
</comment>
<evidence type="ECO:0000256" key="3">
    <source>
        <dbReference type="ARBA" id="ARBA00023002"/>
    </source>
</evidence>
<dbReference type="UniPathway" id="UPA00262">
    <property type="reaction ID" value="UER00222"/>
</dbReference>
<evidence type="ECO:0000256" key="5">
    <source>
        <dbReference type="ARBA" id="ARBA00023244"/>
    </source>
</evidence>
<dbReference type="Pfam" id="PF14824">
    <property type="entry name" value="Sirohm_synth_M"/>
    <property type="match status" value="1"/>
</dbReference>
<evidence type="ECO:0000256" key="4">
    <source>
        <dbReference type="ARBA" id="ARBA00023027"/>
    </source>
</evidence>
<accession>A0A831ZR04</accession>
<keyword evidence="4" id="KW-0520">NAD</keyword>
<dbReference type="Gene3D" id="1.10.8.610">
    <property type="entry name" value="SirC, precorrin-2 dehydrogenase, C-terminal helical domain-like"/>
    <property type="match status" value="1"/>
</dbReference>
<evidence type="ECO:0000259" key="7">
    <source>
        <dbReference type="Pfam" id="PF14824"/>
    </source>
</evidence>
<keyword evidence="3" id="KW-0560">Oxidoreductase</keyword>
<dbReference type="GO" id="GO:0043115">
    <property type="term" value="F:precorrin-2 dehydrogenase activity"/>
    <property type="evidence" value="ECO:0007669"/>
    <property type="project" value="UniProtKB-EC"/>
</dbReference>
<dbReference type="Pfam" id="PF13241">
    <property type="entry name" value="NAD_binding_7"/>
    <property type="match status" value="1"/>
</dbReference>
<dbReference type="EMBL" id="DSTK01000011">
    <property type="protein sequence ID" value="HFK96284.1"/>
    <property type="molecule type" value="Genomic_DNA"/>
</dbReference>
<reference evidence="8" key="1">
    <citation type="journal article" date="2020" name="mSystems">
        <title>Genome- and Community-Level Interaction Insights into Carbon Utilization and Element Cycling Functions of Hydrothermarchaeota in Hydrothermal Sediment.</title>
        <authorList>
            <person name="Zhou Z."/>
            <person name="Liu Y."/>
            <person name="Xu W."/>
            <person name="Pan J."/>
            <person name="Luo Z.H."/>
            <person name="Li M."/>
        </authorList>
    </citation>
    <scope>NUCLEOTIDE SEQUENCE [LARGE SCALE GENOMIC DNA]</scope>
    <source>
        <strain evidence="8">SpSt-456</strain>
    </source>
</reference>
<protein>
    <recommendedName>
        <fullName evidence="2">precorrin-2 dehydrogenase</fullName>
        <ecNumber evidence="2">1.3.1.76</ecNumber>
    </recommendedName>
</protein>
<dbReference type="PANTHER" id="PTHR35330:SF1">
    <property type="entry name" value="SIROHEME BIOSYNTHESIS PROTEIN MET8"/>
    <property type="match status" value="1"/>
</dbReference>
<dbReference type="Gene3D" id="3.40.50.720">
    <property type="entry name" value="NAD(P)-binding Rossmann-like Domain"/>
    <property type="match status" value="1"/>
</dbReference>
<dbReference type="SUPFAM" id="SSF51735">
    <property type="entry name" value="NAD(P)-binding Rossmann-fold domains"/>
    <property type="match status" value="1"/>
</dbReference>
<evidence type="ECO:0000313" key="8">
    <source>
        <dbReference type="EMBL" id="HFK96284.1"/>
    </source>
</evidence>
<dbReference type="InterPro" id="IPR028161">
    <property type="entry name" value="Met8-like"/>
</dbReference>